<evidence type="ECO:0000313" key="2">
    <source>
        <dbReference type="Proteomes" id="UP000248482"/>
    </source>
</evidence>
<dbReference type="Proteomes" id="UP000248482">
    <property type="component" value="Unplaced"/>
</dbReference>
<protein>
    <submittedName>
        <fullName evidence="3">Basic proline-rich protein-like</fullName>
    </submittedName>
</protein>
<feature type="compositionally biased region" description="Low complexity" evidence="1">
    <location>
        <begin position="230"/>
        <end position="239"/>
    </location>
</feature>
<dbReference type="GeneID" id="111160279"/>
<keyword evidence="2" id="KW-1185">Reference proteome</keyword>
<feature type="compositionally biased region" description="Low complexity" evidence="1">
    <location>
        <begin position="136"/>
        <end position="146"/>
    </location>
</feature>
<dbReference type="RefSeq" id="XP_022378924.1">
    <property type="nucleotide sequence ID" value="XM_022523216.1"/>
</dbReference>
<gene>
    <name evidence="3" type="primary">LOC111160279</name>
</gene>
<reference evidence="3" key="1">
    <citation type="submission" date="2025-08" db="UniProtKB">
        <authorList>
            <consortium name="RefSeq"/>
        </authorList>
    </citation>
    <scope>IDENTIFICATION</scope>
    <source>
        <tissue evidence="3">Blood</tissue>
    </source>
</reference>
<organism evidence="2 3">
    <name type="scientific">Enhydra lutris kenyoni</name>
    <name type="common">northern sea otter</name>
    <dbReference type="NCBI Taxonomy" id="391180"/>
    <lineage>
        <taxon>Eukaryota</taxon>
        <taxon>Metazoa</taxon>
        <taxon>Chordata</taxon>
        <taxon>Craniata</taxon>
        <taxon>Vertebrata</taxon>
        <taxon>Euteleostomi</taxon>
        <taxon>Mammalia</taxon>
        <taxon>Eutheria</taxon>
        <taxon>Laurasiatheria</taxon>
        <taxon>Carnivora</taxon>
        <taxon>Caniformia</taxon>
        <taxon>Musteloidea</taxon>
        <taxon>Mustelidae</taxon>
        <taxon>Lutrinae</taxon>
        <taxon>Enhydra</taxon>
    </lineage>
</organism>
<dbReference type="AlphaFoldDB" id="A0A2Y9L5Q0"/>
<proteinExistence type="predicted"/>
<accession>A0A2Y9L5Q0</accession>
<dbReference type="KEGG" id="elk:111160279"/>
<dbReference type="STRING" id="391180.A0A2Y9L5Q0"/>
<evidence type="ECO:0000256" key="1">
    <source>
        <dbReference type="SAM" id="MobiDB-lite"/>
    </source>
</evidence>
<sequence>MCRVPVHDPSVLRADGGGGRGESPGKSPFQQGKAGWAAGPHPGQRGGRPGALRPESHVRGGVPSARAPGCGPGVRRARGRGGADWSVPTRGFGPGETPPVPGFALVFSGSASARGPEPPREAGGSAEPRLRARNKSPPGAAASGGATARRLRVPIRSRSESPRGKRPLRSPVPPVPGAHRRLEAPQSDSRPGRRPPTPPRNGPATANGKLTGGERGPPSAPHAGSARCCLPSSAGSPGLAPLPPQPPRAARRPPPHSAPQCHPLRRAPGCPIPPPPSE</sequence>
<feature type="region of interest" description="Disordered" evidence="1">
    <location>
        <begin position="1"/>
        <end position="278"/>
    </location>
</feature>
<evidence type="ECO:0000313" key="3">
    <source>
        <dbReference type="RefSeq" id="XP_022378924.1"/>
    </source>
</evidence>
<name>A0A2Y9L5Q0_ENHLU</name>